<dbReference type="Gene3D" id="3.40.50.12780">
    <property type="entry name" value="N-terminal domain of ligase-like"/>
    <property type="match status" value="1"/>
</dbReference>
<dbReference type="GO" id="GO:0030729">
    <property type="term" value="F:acetoacetate-CoA ligase activity"/>
    <property type="evidence" value="ECO:0007669"/>
    <property type="project" value="TreeGrafter"/>
</dbReference>
<feature type="non-terminal residue" evidence="2">
    <location>
        <position position="1"/>
    </location>
</feature>
<comment type="caution">
    <text evidence="2">The sequence shown here is derived from an EMBL/GenBank/DDBJ whole genome shotgun (WGS) entry which is preliminary data.</text>
</comment>
<accession>A0A8X6T5X4</accession>
<sequence>MNNYQFSNSSLIWTPKEHHGKNVKKFQKIIEDKYQVKLDGYKDLHKWSVENICEFWAELWDFLGIISSRRFEKVVDLNVSMSDFPKWFEGAKLNYAENLLKYRDDRLALIVD</sequence>
<dbReference type="Pfam" id="PF16177">
    <property type="entry name" value="ACAS_N"/>
    <property type="match status" value="1"/>
</dbReference>
<dbReference type="Proteomes" id="UP000887013">
    <property type="component" value="Unassembled WGS sequence"/>
</dbReference>
<protein>
    <submittedName>
        <fullName evidence="2">Acetoacetyl-CoA synthetase</fullName>
    </submittedName>
</protein>
<organism evidence="2 3">
    <name type="scientific">Nephila pilipes</name>
    <name type="common">Giant wood spider</name>
    <name type="synonym">Nephila maculata</name>
    <dbReference type="NCBI Taxonomy" id="299642"/>
    <lineage>
        <taxon>Eukaryota</taxon>
        <taxon>Metazoa</taxon>
        <taxon>Ecdysozoa</taxon>
        <taxon>Arthropoda</taxon>
        <taxon>Chelicerata</taxon>
        <taxon>Arachnida</taxon>
        <taxon>Araneae</taxon>
        <taxon>Araneomorphae</taxon>
        <taxon>Entelegynae</taxon>
        <taxon>Araneoidea</taxon>
        <taxon>Nephilidae</taxon>
        <taxon>Nephila</taxon>
    </lineage>
</organism>
<dbReference type="PANTHER" id="PTHR42921">
    <property type="entry name" value="ACETOACETYL-COA SYNTHETASE"/>
    <property type="match status" value="1"/>
</dbReference>
<gene>
    <name evidence="2" type="primary">aacs</name>
    <name evidence="2" type="ORF">NPIL_585911</name>
</gene>
<dbReference type="AlphaFoldDB" id="A0A8X6T5X4"/>
<keyword evidence="3" id="KW-1185">Reference proteome</keyword>
<dbReference type="PANTHER" id="PTHR42921:SF1">
    <property type="entry name" value="ACETOACETYL-COA SYNTHETASE"/>
    <property type="match status" value="1"/>
</dbReference>
<dbReference type="InterPro" id="IPR042099">
    <property type="entry name" value="ANL_N_sf"/>
</dbReference>
<evidence type="ECO:0000259" key="1">
    <source>
        <dbReference type="Pfam" id="PF16177"/>
    </source>
</evidence>
<dbReference type="EMBL" id="BMAW01003013">
    <property type="protein sequence ID" value="GFS81511.1"/>
    <property type="molecule type" value="Genomic_DNA"/>
</dbReference>
<dbReference type="InterPro" id="IPR032387">
    <property type="entry name" value="ACAS_N"/>
</dbReference>
<dbReference type="SUPFAM" id="SSF56801">
    <property type="entry name" value="Acetyl-CoA synthetase-like"/>
    <property type="match status" value="1"/>
</dbReference>
<evidence type="ECO:0000313" key="2">
    <source>
        <dbReference type="EMBL" id="GFS81511.1"/>
    </source>
</evidence>
<proteinExistence type="predicted"/>
<name>A0A8X6T5X4_NEPPI</name>
<evidence type="ECO:0000313" key="3">
    <source>
        <dbReference type="Proteomes" id="UP000887013"/>
    </source>
</evidence>
<dbReference type="OrthoDB" id="10253869at2759"/>
<feature type="domain" description="Acetyl-coenzyme A synthetase N-terminal" evidence="1">
    <location>
        <begin position="41"/>
        <end position="98"/>
    </location>
</feature>
<reference evidence="2" key="1">
    <citation type="submission" date="2020-08" db="EMBL/GenBank/DDBJ databases">
        <title>Multicomponent nature underlies the extraordinary mechanical properties of spider dragline silk.</title>
        <authorList>
            <person name="Kono N."/>
            <person name="Nakamura H."/>
            <person name="Mori M."/>
            <person name="Yoshida Y."/>
            <person name="Ohtoshi R."/>
            <person name="Malay A.D."/>
            <person name="Moran D.A.P."/>
            <person name="Tomita M."/>
            <person name="Numata K."/>
            <person name="Arakawa K."/>
        </authorList>
    </citation>
    <scope>NUCLEOTIDE SEQUENCE</scope>
</reference>